<feature type="compositionally biased region" description="Basic and acidic residues" evidence="4">
    <location>
        <begin position="266"/>
        <end position="276"/>
    </location>
</feature>
<dbReference type="Pfam" id="PF18151">
    <property type="entry name" value="DUF5601"/>
    <property type="match status" value="1"/>
</dbReference>
<keyword evidence="2" id="KW-0863">Zinc-finger</keyword>
<evidence type="ECO:0000259" key="6">
    <source>
        <dbReference type="PROSITE" id="PS51205"/>
    </source>
</evidence>
<reference evidence="7" key="1">
    <citation type="journal article" date="2020" name="J Insects Food Feed">
        <title>The yellow mealworm (Tenebrio molitor) genome: a resource for the emerging insects as food and feed industry.</title>
        <authorList>
            <person name="Eriksson T."/>
            <person name="Andere A."/>
            <person name="Kelstrup H."/>
            <person name="Emery V."/>
            <person name="Picard C."/>
        </authorList>
    </citation>
    <scope>NUCLEOTIDE SEQUENCE</scope>
    <source>
        <strain evidence="7">Stoneville</strain>
        <tissue evidence="7">Whole head</tissue>
    </source>
</reference>
<dbReference type="InterPro" id="IPR003123">
    <property type="entry name" value="VPS9"/>
</dbReference>
<dbReference type="GO" id="GO:0008270">
    <property type="term" value="F:zinc ion binding"/>
    <property type="evidence" value="ECO:0007669"/>
    <property type="project" value="UniProtKB-KW"/>
</dbReference>
<reference evidence="7" key="2">
    <citation type="submission" date="2021-08" db="EMBL/GenBank/DDBJ databases">
        <authorList>
            <person name="Eriksson T."/>
        </authorList>
    </citation>
    <scope>NUCLEOTIDE SEQUENCE</scope>
    <source>
        <strain evidence="7">Stoneville</strain>
        <tissue evidence="7">Whole head</tissue>
    </source>
</reference>
<sequence length="872" mass="98649">MQIARFVGVATNMQTGNYILDPVLLSAHLAYCWFHNQLPREILILLKSERNEGVKLFKLSRRVAKSGDIKRDSKLSTLNPKRFARFARRILGPERQIWSENKNWGTVQVHIIFQPVVTSRSTQSTHMADPGENLNGHTYFLESLTRVHIVETAGINFLKYPQFPVVQMLMKELNLCAHDHSFVPPCSNMPIFALQRSYKYMMYATKQPSLRINQADLKCKNGCGYYGNADWDGYCSKCYRNHMDQERQRKARQSHPDQAKISGFSKFEEKKRQQTDKKNKYLKSLPVFRKTSSVKDSGRPERHLDLRQANPDADKLMAEFIALYGVWGELVRRDFFKCVQSFTTKIYSELENKPIEDIAEMAQKYYNLYSNRVNSTQTYQEVTTDVRDELLDFFEKYVMVSLYSWLFCPPSTNDEEKDLIIQERIRKLSWVNAHHLDCCISETSIEVRDLVYTAITDLLGMDSMKAPQEKLSCVVRCCQSVVKVLQHCQGGPVSADEFLPALIFIVLKANPARLKSNILYVTRFCNDARLMQGEAGYYFTNLCCAVSFIENLTAESLNMPQQEFEAYMSGEITSVSAWESALVACEGMHQLCEHLALLKGLSERTSTVQDNTKILTEDILKFKDEITEKVNSVLERTPLIIKPRKTPEDLKIEASQVAAVKIEVDDAQPNTYYLQNLQIGQSNLDETKTKLQLDITPCITEAKPAGFLSPFDAHSLDGATPEDQNSLSLSKINYDIDFSDLSGENSVAELTPEKRKSPSFTPDPFSPVGSSCTITQVPLVPSQAEPRPPKDDFVLPFLDEGQGEETLLEKEDEADNLPSPIKPMTSQYSGFSKQGCQIPSIPCITGDFVSTNASQSAQASQGGHQPSASQDI</sequence>
<dbReference type="GO" id="GO:0005829">
    <property type="term" value="C:cytosol"/>
    <property type="evidence" value="ECO:0007669"/>
    <property type="project" value="TreeGrafter"/>
</dbReference>
<dbReference type="InterPro" id="IPR037191">
    <property type="entry name" value="VPS9_dom_sf"/>
</dbReference>
<feature type="compositionally biased region" description="Basic and acidic residues" evidence="4">
    <location>
        <begin position="246"/>
        <end position="258"/>
    </location>
</feature>
<evidence type="ECO:0000256" key="3">
    <source>
        <dbReference type="ARBA" id="ARBA00022833"/>
    </source>
</evidence>
<dbReference type="PANTHER" id="PTHR23101">
    <property type="entry name" value="RAB GDP/GTP EXCHANGE FACTOR"/>
    <property type="match status" value="1"/>
</dbReference>
<dbReference type="Pfam" id="PF01754">
    <property type="entry name" value="zf-A20"/>
    <property type="match status" value="1"/>
</dbReference>
<dbReference type="Gene3D" id="1.20.1050.80">
    <property type="entry name" value="VPS9 domain"/>
    <property type="match status" value="1"/>
</dbReference>
<dbReference type="SUPFAM" id="SSF109993">
    <property type="entry name" value="VPS9 domain"/>
    <property type="match status" value="1"/>
</dbReference>
<feature type="region of interest" description="Disordered" evidence="4">
    <location>
        <begin position="246"/>
        <end position="276"/>
    </location>
</feature>
<evidence type="ECO:0000256" key="2">
    <source>
        <dbReference type="ARBA" id="ARBA00022771"/>
    </source>
</evidence>
<dbReference type="SMART" id="SM00167">
    <property type="entry name" value="VPS9"/>
    <property type="match status" value="1"/>
</dbReference>
<dbReference type="AlphaFoldDB" id="A0A8J6H7M4"/>
<comment type="caution">
    <text evidence="7">The sequence shown here is derived from an EMBL/GenBank/DDBJ whole genome shotgun (WGS) entry which is preliminary data.</text>
</comment>
<evidence type="ECO:0000259" key="5">
    <source>
        <dbReference type="PROSITE" id="PS51036"/>
    </source>
</evidence>
<evidence type="ECO:0000256" key="1">
    <source>
        <dbReference type="ARBA" id="ARBA00022723"/>
    </source>
</evidence>
<dbReference type="GO" id="GO:0030139">
    <property type="term" value="C:endocytic vesicle"/>
    <property type="evidence" value="ECO:0007669"/>
    <property type="project" value="TreeGrafter"/>
</dbReference>
<dbReference type="PANTHER" id="PTHR23101:SF122">
    <property type="entry name" value="RABAPTIN-5-ASSOCIATED EXCHANGE FACTOR FOR RAB5"/>
    <property type="match status" value="1"/>
</dbReference>
<dbReference type="EMBL" id="JABDTM020028490">
    <property type="protein sequence ID" value="KAH0808847.1"/>
    <property type="molecule type" value="Genomic_DNA"/>
</dbReference>
<feature type="region of interest" description="Disordered" evidence="4">
    <location>
        <begin position="852"/>
        <end position="872"/>
    </location>
</feature>
<dbReference type="GO" id="GO:0016192">
    <property type="term" value="P:vesicle-mediated transport"/>
    <property type="evidence" value="ECO:0007669"/>
    <property type="project" value="InterPro"/>
</dbReference>
<feature type="compositionally biased region" description="Low complexity" evidence="4">
    <location>
        <begin position="853"/>
        <end position="872"/>
    </location>
</feature>
<protein>
    <recommendedName>
        <fullName evidence="9">Rab5 GDP/GTP exchange factor</fullName>
    </recommendedName>
</protein>
<keyword evidence="8" id="KW-1185">Reference proteome</keyword>
<dbReference type="SUPFAM" id="SSF57716">
    <property type="entry name" value="Glucocorticoid receptor-like (DNA-binding domain)"/>
    <property type="match status" value="1"/>
</dbReference>
<keyword evidence="3" id="KW-0862">Zinc</keyword>
<dbReference type="PROSITE" id="PS51205">
    <property type="entry name" value="VPS9"/>
    <property type="match status" value="1"/>
</dbReference>
<evidence type="ECO:0000313" key="8">
    <source>
        <dbReference type="Proteomes" id="UP000719412"/>
    </source>
</evidence>
<dbReference type="GO" id="GO:0031267">
    <property type="term" value="F:small GTPase binding"/>
    <property type="evidence" value="ECO:0007669"/>
    <property type="project" value="TreeGrafter"/>
</dbReference>
<dbReference type="Gene3D" id="1.20.5.4770">
    <property type="match status" value="1"/>
</dbReference>
<evidence type="ECO:0000313" key="7">
    <source>
        <dbReference type="EMBL" id="KAH0808847.1"/>
    </source>
</evidence>
<feature type="domain" description="VPS9" evidence="6">
    <location>
        <begin position="415"/>
        <end position="558"/>
    </location>
</feature>
<proteinExistence type="predicted"/>
<feature type="domain" description="A20-type" evidence="5">
    <location>
        <begin position="213"/>
        <end position="247"/>
    </location>
</feature>
<gene>
    <name evidence="7" type="ORF">GEV33_013942</name>
</gene>
<dbReference type="InterPro" id="IPR041545">
    <property type="entry name" value="DUF5601"/>
</dbReference>
<dbReference type="Proteomes" id="UP000719412">
    <property type="component" value="Unassembled WGS sequence"/>
</dbReference>
<evidence type="ECO:0000256" key="4">
    <source>
        <dbReference type="SAM" id="MobiDB-lite"/>
    </source>
</evidence>
<dbReference type="GO" id="GO:0003677">
    <property type="term" value="F:DNA binding"/>
    <property type="evidence" value="ECO:0007669"/>
    <property type="project" value="InterPro"/>
</dbReference>
<accession>A0A8J6H7M4</accession>
<dbReference type="GO" id="GO:0005085">
    <property type="term" value="F:guanyl-nucleotide exchange factor activity"/>
    <property type="evidence" value="ECO:0007669"/>
    <property type="project" value="InterPro"/>
</dbReference>
<keyword evidence="1" id="KW-0479">Metal-binding</keyword>
<dbReference type="PROSITE" id="PS51036">
    <property type="entry name" value="ZF_A20"/>
    <property type="match status" value="1"/>
</dbReference>
<name>A0A8J6H7M4_TENMO</name>
<dbReference type="InterPro" id="IPR002653">
    <property type="entry name" value="Znf_A20"/>
</dbReference>
<dbReference type="InterPro" id="IPR045046">
    <property type="entry name" value="Vps9-like"/>
</dbReference>
<evidence type="ECO:0008006" key="9">
    <source>
        <dbReference type="Google" id="ProtNLM"/>
    </source>
</evidence>
<dbReference type="Pfam" id="PF02204">
    <property type="entry name" value="VPS9"/>
    <property type="match status" value="1"/>
</dbReference>
<dbReference type="SMART" id="SM00259">
    <property type="entry name" value="ZnF_A20"/>
    <property type="match status" value="1"/>
</dbReference>
<dbReference type="Gene3D" id="1.10.246.120">
    <property type="match status" value="1"/>
</dbReference>
<organism evidence="7 8">
    <name type="scientific">Tenebrio molitor</name>
    <name type="common">Yellow mealworm beetle</name>
    <dbReference type="NCBI Taxonomy" id="7067"/>
    <lineage>
        <taxon>Eukaryota</taxon>
        <taxon>Metazoa</taxon>
        <taxon>Ecdysozoa</taxon>
        <taxon>Arthropoda</taxon>
        <taxon>Hexapoda</taxon>
        <taxon>Insecta</taxon>
        <taxon>Pterygota</taxon>
        <taxon>Neoptera</taxon>
        <taxon>Endopterygota</taxon>
        <taxon>Coleoptera</taxon>
        <taxon>Polyphaga</taxon>
        <taxon>Cucujiformia</taxon>
        <taxon>Tenebrionidae</taxon>
        <taxon>Tenebrio</taxon>
    </lineage>
</organism>